<dbReference type="PANTHER" id="PTHR28259">
    <property type="entry name" value="FLUORIDE EXPORT PROTEIN 1-RELATED"/>
    <property type="match status" value="1"/>
</dbReference>
<evidence type="ECO:0000256" key="5">
    <source>
        <dbReference type="ARBA" id="ARBA00023136"/>
    </source>
</evidence>
<feature type="binding site" evidence="10">
    <location>
        <position position="77"/>
    </location>
    <ligand>
        <name>Na(+)</name>
        <dbReference type="ChEBI" id="CHEBI:29101"/>
        <note>structural</note>
    </ligand>
</feature>
<accession>A0ABS5MJ32</accession>
<dbReference type="Proteomes" id="UP000681870">
    <property type="component" value="Unassembled WGS sequence"/>
</dbReference>
<evidence type="ECO:0000256" key="10">
    <source>
        <dbReference type="HAMAP-Rule" id="MF_00454"/>
    </source>
</evidence>
<evidence type="ECO:0000313" key="11">
    <source>
        <dbReference type="EMBL" id="MBS3682117.1"/>
    </source>
</evidence>
<keyword evidence="3 10" id="KW-0812">Transmembrane</keyword>
<protein>
    <recommendedName>
        <fullName evidence="10">Fluoride-specific ion channel FluC</fullName>
    </recommendedName>
</protein>
<evidence type="ECO:0000256" key="2">
    <source>
        <dbReference type="ARBA" id="ARBA00022475"/>
    </source>
</evidence>
<keyword evidence="5 10" id="KW-0472">Membrane</keyword>
<comment type="function">
    <text evidence="9 10">Fluoride-specific ion channel. Important for reducing fluoride concentration in the cell, thus reducing its toxicity.</text>
</comment>
<keyword evidence="4 10" id="KW-1133">Transmembrane helix</keyword>
<feature type="binding site" evidence="10">
    <location>
        <position position="80"/>
    </location>
    <ligand>
        <name>Na(+)</name>
        <dbReference type="ChEBI" id="CHEBI:29101"/>
        <note>structural</note>
    </ligand>
</feature>
<reference evidence="11 12" key="1">
    <citation type="submission" date="2021-05" db="EMBL/GenBank/DDBJ databases">
        <title>Ornithinibacillus massiliensis sp. nov.</title>
        <authorList>
            <person name="Iwaza R."/>
            <person name="Lagier J.-C."/>
            <person name="Raoult D."/>
        </authorList>
    </citation>
    <scope>NUCLEOTIDE SEQUENCE [LARGE SCALE GENOMIC DNA]</scope>
    <source>
        <strain evidence="11 12">Marseille-P3601</strain>
    </source>
</reference>
<gene>
    <name evidence="10" type="primary">fluC</name>
    <name evidence="10" type="synonym">crcB</name>
    <name evidence="11" type="ORF">KGF86_18150</name>
</gene>
<keyword evidence="2 10" id="KW-1003">Cell membrane</keyword>
<dbReference type="RefSeq" id="WP_211742645.1">
    <property type="nucleotide sequence ID" value="NZ_JAGXBY010000009.1"/>
</dbReference>
<comment type="caution">
    <text evidence="11">The sequence shown here is derived from an EMBL/GenBank/DDBJ whole genome shotgun (WGS) entry which is preliminary data.</text>
</comment>
<evidence type="ECO:0000256" key="8">
    <source>
        <dbReference type="ARBA" id="ARBA00035585"/>
    </source>
</evidence>
<evidence type="ECO:0000256" key="7">
    <source>
        <dbReference type="ARBA" id="ARBA00035120"/>
    </source>
</evidence>
<keyword evidence="6 10" id="KW-0407">Ion channel</keyword>
<keyword evidence="10" id="KW-0479">Metal-binding</keyword>
<evidence type="ECO:0000256" key="3">
    <source>
        <dbReference type="ARBA" id="ARBA00022692"/>
    </source>
</evidence>
<keyword evidence="10" id="KW-0915">Sodium</keyword>
<organism evidence="11 12">
    <name type="scientific">Ornithinibacillus massiliensis</name>
    <dbReference type="NCBI Taxonomy" id="1944633"/>
    <lineage>
        <taxon>Bacteria</taxon>
        <taxon>Bacillati</taxon>
        <taxon>Bacillota</taxon>
        <taxon>Bacilli</taxon>
        <taxon>Bacillales</taxon>
        <taxon>Bacillaceae</taxon>
        <taxon>Ornithinibacillus</taxon>
    </lineage>
</organism>
<proteinExistence type="inferred from homology"/>
<evidence type="ECO:0000256" key="4">
    <source>
        <dbReference type="ARBA" id="ARBA00022989"/>
    </source>
</evidence>
<dbReference type="Pfam" id="PF02537">
    <property type="entry name" value="CRCB"/>
    <property type="match status" value="1"/>
</dbReference>
<evidence type="ECO:0000313" key="12">
    <source>
        <dbReference type="Proteomes" id="UP000681870"/>
    </source>
</evidence>
<keyword evidence="12" id="KW-1185">Reference proteome</keyword>
<feature type="transmembrane region" description="Helical" evidence="10">
    <location>
        <begin position="7"/>
        <end position="25"/>
    </location>
</feature>
<comment type="activity regulation">
    <text evidence="10">Na(+) is not transported, but it plays an essential structural role and its presence is essential for fluoride channel function.</text>
</comment>
<dbReference type="InterPro" id="IPR003691">
    <property type="entry name" value="FluC"/>
</dbReference>
<dbReference type="HAMAP" id="MF_00454">
    <property type="entry name" value="FluC"/>
    <property type="match status" value="1"/>
</dbReference>
<name>A0ABS5MJ32_9BACI</name>
<keyword evidence="10" id="KW-0406">Ion transport</keyword>
<keyword evidence="10" id="KW-0813">Transport</keyword>
<evidence type="ECO:0000256" key="9">
    <source>
        <dbReference type="ARBA" id="ARBA00049940"/>
    </source>
</evidence>
<comment type="similarity">
    <text evidence="7 10">Belongs to the fluoride channel Fluc/FEX (TC 1.A.43) family.</text>
</comment>
<feature type="transmembrane region" description="Helical" evidence="10">
    <location>
        <begin position="66"/>
        <end position="85"/>
    </location>
</feature>
<comment type="catalytic activity">
    <reaction evidence="8">
        <text>fluoride(in) = fluoride(out)</text>
        <dbReference type="Rhea" id="RHEA:76159"/>
        <dbReference type="ChEBI" id="CHEBI:17051"/>
    </reaction>
    <physiologicalReaction direction="left-to-right" evidence="8">
        <dbReference type="Rhea" id="RHEA:76160"/>
    </physiologicalReaction>
</comment>
<feature type="transmembrane region" description="Helical" evidence="10">
    <location>
        <begin position="31"/>
        <end position="54"/>
    </location>
</feature>
<dbReference type="EMBL" id="JAGXBY010000009">
    <property type="protein sequence ID" value="MBS3682117.1"/>
    <property type="molecule type" value="Genomic_DNA"/>
</dbReference>
<comment type="subcellular location">
    <subcellularLocation>
        <location evidence="1 10">Cell membrane</location>
        <topology evidence="1 10">Multi-pass membrane protein</topology>
    </subcellularLocation>
</comment>
<sequence>MPNRIKLYLAVGIGGMLGALGRYMVSVLFTSAYLFPFGTLLANLIGCFFLSYLLHNAFMKSRLSTIVFTGLSTGLIGAFTTFSTFAVETIQLVYQSYLLAITYVLCSVGGGLLCCYIGYRVAHVKR</sequence>
<evidence type="ECO:0000256" key="6">
    <source>
        <dbReference type="ARBA" id="ARBA00023303"/>
    </source>
</evidence>
<dbReference type="PANTHER" id="PTHR28259:SF1">
    <property type="entry name" value="FLUORIDE EXPORT PROTEIN 1-RELATED"/>
    <property type="match status" value="1"/>
</dbReference>
<feature type="transmembrane region" description="Helical" evidence="10">
    <location>
        <begin position="97"/>
        <end position="119"/>
    </location>
</feature>
<evidence type="ECO:0000256" key="1">
    <source>
        <dbReference type="ARBA" id="ARBA00004651"/>
    </source>
</evidence>